<reference evidence="2 3" key="1">
    <citation type="journal article" date="2002" name="J. Virol.">
        <title>Characterization of a novel simian immunodeficiency virus with a vpu gene from greater spot-nosed monkeys (Cercopithecus nictitans) provides new insights into simian/human immunodeficiency virus phylogeny.</title>
        <authorList>
            <person name="Courgnaud V."/>
            <person name="Salemi M."/>
            <person name="Pourrut X."/>
            <person name="Mpoudi-Ngole E."/>
            <person name="Abela B."/>
            <person name="Auzel P."/>
            <person name="Bibollet-Ruche F."/>
            <person name="Hahn B."/>
            <person name="Vandamme A.M."/>
            <person name="Delaporte E."/>
            <person name="Peeters M."/>
        </authorList>
    </citation>
    <scope>NUCLEOTIDE SEQUENCE [LARGE SCALE GENOMIC DNA]</scope>
</reference>
<proteinExistence type="predicted"/>
<organism evidence="2 3">
    <name type="scientific">Simian immunodeficiency virus</name>
    <name type="common">SIV</name>
    <dbReference type="NCBI Taxonomy" id="11723"/>
    <lineage>
        <taxon>Viruses</taxon>
        <taxon>Riboviria</taxon>
        <taxon>Pararnavirae</taxon>
        <taxon>Artverviricota</taxon>
        <taxon>Revtraviricetes</taxon>
        <taxon>Ortervirales</taxon>
        <taxon>Retroviridae</taxon>
        <taxon>Orthoretrovirinae</taxon>
        <taxon>Lentivirus</taxon>
        <taxon>Lentivirus simimdef</taxon>
    </lineage>
</organism>
<evidence type="ECO:0000313" key="2">
    <source>
        <dbReference type="EMBL" id="AAM90236.1"/>
    </source>
</evidence>
<dbReference type="Proteomes" id="UP000258489">
    <property type="component" value="Segment"/>
</dbReference>
<feature type="transmembrane region" description="Helical" evidence="1">
    <location>
        <begin position="6"/>
        <end position="30"/>
    </location>
</feature>
<organismHost>
    <name type="scientific">Cercopithecidae</name>
    <name type="common">Old World monkeys</name>
    <dbReference type="NCBI Taxonomy" id="9527"/>
</organismHost>
<keyword evidence="1" id="KW-0472">Membrane</keyword>
<dbReference type="EMBL" id="AF468659">
    <property type="protein sequence ID" value="AAM90236.1"/>
    <property type="molecule type" value="Genomic_DNA"/>
</dbReference>
<name>Q8JAG6_SIV</name>
<evidence type="ECO:0000313" key="3">
    <source>
        <dbReference type="Proteomes" id="UP000258489"/>
    </source>
</evidence>
<organismHost>
    <name type="scientific">Pan troglodytes</name>
    <name type="common">Chimpanzee</name>
    <dbReference type="NCBI Taxonomy" id="9598"/>
</organismHost>
<accession>Q8JAG6</accession>
<keyword evidence="1" id="KW-0812">Transmembrane</keyword>
<evidence type="ECO:0000256" key="1">
    <source>
        <dbReference type="SAM" id="Phobius"/>
    </source>
</evidence>
<keyword evidence="1" id="KW-1133">Transmembrane helix</keyword>
<sequence>MHPAAVWWWGAAIITFIYLCVALLALYLAWDKWVKGKPKPTQVAVIRLIEDEEDSGIYDDASSELTGFNGFANPGFEV</sequence>
<protein>
    <submittedName>
        <fullName evidence="2">Vpu protein</fullName>
    </submittedName>
</protein>